<sequence>MFLFPEPVDSTGGIVDCGIGMDTKSSPRLAAIRKAQAKLRYKDDKRQQEYDALDEQRREIGFLEKGGNPLDFKFGRVASFRVQSTSMTDQLAEQHLTREANGSFASAASHHGDSVGNNLLPFEGDSNSFGGVRNVKCSNTRTNLALFKQSEQHSALHNAKCSGDPLICRLGVKNQANVRRDKNTFSRKSAKLDIYRGKRSLVISSSCPDYMDSKRSKWEPQAKGLAVSSISNSKSAIQIGSVESKSMKLNWVPNHYESSNQQPHIAAESVITGTTSVTSEAIGKEGVSATFDSIPFDSAENLKEASILHRNSLQENDNVISVNSPDNNLIEPRSVHPTISKSVVQVKDEAEVCDSSSTSILELSCSRSVHLKFAKKAQEDAILRESRIIEANLLKAGELSCNLPLDQRRCHWDFVLKEMAWMANDFVQERLWKSAAAAKLSHSIARKSREKLEERNMWQKQDARTLAKSIMQFKHSAETRAVMHGCNKDMLGRKFTEAEDKKEEVRIFSAPIYVHVSTILKAIAFEGLFYVVPRGAMHFYGELVESHWVLCQKMGNNVHQEICKTSMCDSVGDEHKQNAHEEDEGETCTYFLSRRYDGGFALNSAHKKRKPMQQKTHAEKVFEVGVDVSCESCREKNLGNQPMQSKGKRPSSSLNVSPIPTKRMRTAARQWIASPFDVSSRNTNSYGDNQSLLLGGSLPRKNIEGISTMDSMLNPYSCVNFYQTGALTAIAVSISSSVTMQMSNISNQNKLTKTISSWDHGRKSKVLKMATDHSGSGNPWSDFEDQALLVLVHDMGPNWELVCDALNCTLLFKVNITQILFHFAIQILDAHAIILLQSIFRKPKECRDRLKLLGGYCSNSVEDSGSSQPYNFTLHGIPKACNLGKARLLLDVFQEPRQLDSLKAHLDKIIFLGQQLRSCHSQNQSQHQKQVAQTHSSHVVALSQACPNKLARSILTPLDLCDSIASSQDILPTLNADTVRGSPAMSQDNSLFSTSAALSPLLAYFIAYYCKPNCIWRGAHRHGVPRENPFHVNEQRQMQQYSEMLSNRNLQQPDSFAIGASNIGVGCGVRMLAVAYGMGMMYRTKQGLDTPILGFQGLSTHVTLNMSTNEGKRQSLDNVPRPGAVSRPEKLISSFISHNISSSSYVVNSRYTRPFKYSTISEPPSFELPKTLSTKVIGTYRRTPNFND</sequence>
<dbReference type="AlphaFoldDB" id="A0A199W5Q5"/>
<evidence type="ECO:0000256" key="1">
    <source>
        <dbReference type="SAM" id="MobiDB-lite"/>
    </source>
</evidence>
<dbReference type="PROSITE" id="PS51204">
    <property type="entry name" value="HSA"/>
    <property type="match status" value="1"/>
</dbReference>
<feature type="region of interest" description="Disordered" evidence="1">
    <location>
        <begin position="637"/>
        <end position="658"/>
    </location>
</feature>
<dbReference type="SMART" id="SM00573">
    <property type="entry name" value="HSA"/>
    <property type="match status" value="1"/>
</dbReference>
<dbReference type="Pfam" id="PF07529">
    <property type="entry name" value="HSA"/>
    <property type="match status" value="1"/>
</dbReference>
<dbReference type="GO" id="GO:0035267">
    <property type="term" value="C:NuA4 histone acetyltransferase complex"/>
    <property type="evidence" value="ECO:0007669"/>
    <property type="project" value="InterPro"/>
</dbReference>
<name>A0A199W5Q5_ANACO</name>
<feature type="compositionally biased region" description="Polar residues" evidence="1">
    <location>
        <begin position="638"/>
        <end position="658"/>
    </location>
</feature>
<protein>
    <submittedName>
        <fullName evidence="3">Chromatin modification-related protein EAF1 B</fullName>
    </submittedName>
</protein>
<dbReference type="InterPro" id="IPR044798">
    <property type="entry name" value="EAF1A/B"/>
</dbReference>
<gene>
    <name evidence="3" type="ORF">ACMD2_03636</name>
</gene>
<dbReference type="PANTHER" id="PTHR46774:SF3">
    <property type="entry name" value="CHROMATIN MODIFICATION-RELATED PROTEIN EAF1 A-RELATED"/>
    <property type="match status" value="1"/>
</dbReference>
<dbReference type="PANTHER" id="PTHR46774">
    <property type="entry name" value="CHROMATIN MODIFICATION-RELATED PROTEIN EAF1 A-RELATED"/>
    <property type="match status" value="1"/>
</dbReference>
<evidence type="ECO:0000259" key="2">
    <source>
        <dbReference type="PROSITE" id="PS51204"/>
    </source>
</evidence>
<dbReference type="STRING" id="4615.A0A199W5Q5"/>
<organism evidence="3 4">
    <name type="scientific">Ananas comosus</name>
    <name type="common">Pineapple</name>
    <name type="synonym">Ananas ananas</name>
    <dbReference type="NCBI Taxonomy" id="4615"/>
    <lineage>
        <taxon>Eukaryota</taxon>
        <taxon>Viridiplantae</taxon>
        <taxon>Streptophyta</taxon>
        <taxon>Embryophyta</taxon>
        <taxon>Tracheophyta</taxon>
        <taxon>Spermatophyta</taxon>
        <taxon>Magnoliopsida</taxon>
        <taxon>Liliopsida</taxon>
        <taxon>Poales</taxon>
        <taxon>Bromeliaceae</taxon>
        <taxon>Bromelioideae</taxon>
        <taxon>Ananas</taxon>
    </lineage>
</organism>
<comment type="caution">
    <text evidence="3">The sequence shown here is derived from an EMBL/GenBank/DDBJ whole genome shotgun (WGS) entry which is preliminary data.</text>
</comment>
<feature type="domain" description="HSA" evidence="2">
    <location>
        <begin position="399"/>
        <end position="472"/>
    </location>
</feature>
<dbReference type="Proteomes" id="UP000092600">
    <property type="component" value="Unassembled WGS sequence"/>
</dbReference>
<evidence type="ECO:0000313" key="4">
    <source>
        <dbReference type="Proteomes" id="UP000092600"/>
    </source>
</evidence>
<reference evidence="3 4" key="1">
    <citation type="journal article" date="2016" name="DNA Res.">
        <title>The draft genome of MD-2 pineapple using hybrid error correction of long reads.</title>
        <authorList>
            <person name="Redwan R.M."/>
            <person name="Saidin A."/>
            <person name="Kumar S.V."/>
        </authorList>
    </citation>
    <scope>NUCLEOTIDE SEQUENCE [LARGE SCALE GENOMIC DNA]</scope>
    <source>
        <strain evidence="4">cv. MD2</strain>
        <tissue evidence="3">Leaf</tissue>
    </source>
</reference>
<accession>A0A199W5Q5</accession>
<evidence type="ECO:0000313" key="3">
    <source>
        <dbReference type="EMBL" id="OAY84581.1"/>
    </source>
</evidence>
<dbReference type="InterPro" id="IPR014012">
    <property type="entry name" value="HSA_dom"/>
</dbReference>
<dbReference type="EMBL" id="LSRQ01000210">
    <property type="protein sequence ID" value="OAY84581.1"/>
    <property type="molecule type" value="Genomic_DNA"/>
</dbReference>
<proteinExistence type="predicted"/>